<sequence>MALLQVGGGLLQHHLAGQETAGGVVIAPVHRLARLVVELGGLLRDRRELQLDALAARRDVRDTAAHLPQQGGLVAVGLVQPVLQRLGVLAARTPRAPPPGDALTNAHAHKPTGRVAPVVDETEPGKGRATPTRREAEAARKKQMKTPMSRKEQRKRDAAAREEIRLKQRAALKSGDERYLPAREQGPVRRFCRDYVDRRYNVAEFLLPFLIVLLILFAVAGSMSSSVSAFLTVVIYPVVILTTVLDEFLMVRGLRRELKARFGPDAVKGSVLYAVLRSTQLRRFRLPKPQVARGEKLGTNYR</sequence>
<evidence type="ECO:0008006" key="5">
    <source>
        <dbReference type="Google" id="ProtNLM"/>
    </source>
</evidence>
<dbReference type="KEGG" id="aez:C3E78_06910"/>
<gene>
    <name evidence="3" type="ORF">C3E78_06910</name>
</gene>
<accession>A0A2S0WKX8</accession>
<dbReference type="InterPro" id="IPR021403">
    <property type="entry name" value="DUF3043"/>
</dbReference>
<feature type="transmembrane region" description="Helical" evidence="2">
    <location>
        <begin position="229"/>
        <end position="251"/>
    </location>
</feature>
<feature type="compositionally biased region" description="Basic and acidic residues" evidence="1">
    <location>
        <begin position="149"/>
        <end position="160"/>
    </location>
</feature>
<evidence type="ECO:0000256" key="1">
    <source>
        <dbReference type="SAM" id="MobiDB-lite"/>
    </source>
</evidence>
<feature type="region of interest" description="Disordered" evidence="1">
    <location>
        <begin position="117"/>
        <end position="160"/>
    </location>
</feature>
<evidence type="ECO:0000313" key="4">
    <source>
        <dbReference type="Proteomes" id="UP000244384"/>
    </source>
</evidence>
<keyword evidence="2" id="KW-0472">Membrane</keyword>
<keyword evidence="4" id="KW-1185">Reference proteome</keyword>
<evidence type="ECO:0000313" key="3">
    <source>
        <dbReference type="EMBL" id="AWB91947.1"/>
    </source>
</evidence>
<feature type="transmembrane region" description="Helical" evidence="2">
    <location>
        <begin position="205"/>
        <end position="223"/>
    </location>
</feature>
<protein>
    <recommendedName>
        <fullName evidence="5">DUF3043 domain-containing protein</fullName>
    </recommendedName>
</protein>
<reference evidence="4" key="1">
    <citation type="submission" date="2018-01" db="EMBL/GenBank/DDBJ databases">
        <authorList>
            <person name="Li J."/>
        </authorList>
    </citation>
    <scope>NUCLEOTIDE SEQUENCE [LARGE SCALE GENOMIC DNA]</scope>
    <source>
        <strain evidence="4">592</strain>
    </source>
</reference>
<keyword evidence="2" id="KW-0812">Transmembrane</keyword>
<dbReference type="Pfam" id="PF11241">
    <property type="entry name" value="DUF3043"/>
    <property type="match status" value="1"/>
</dbReference>
<dbReference type="AlphaFoldDB" id="A0A2S0WKX8"/>
<dbReference type="EMBL" id="CP026952">
    <property type="protein sequence ID" value="AWB91947.1"/>
    <property type="molecule type" value="Genomic_DNA"/>
</dbReference>
<proteinExistence type="predicted"/>
<evidence type="ECO:0000256" key="2">
    <source>
        <dbReference type="SAM" id="Phobius"/>
    </source>
</evidence>
<organism evidence="3 4">
    <name type="scientific">Aeromicrobium chenweiae</name>
    <dbReference type="NCBI Taxonomy" id="2079793"/>
    <lineage>
        <taxon>Bacteria</taxon>
        <taxon>Bacillati</taxon>
        <taxon>Actinomycetota</taxon>
        <taxon>Actinomycetes</taxon>
        <taxon>Propionibacteriales</taxon>
        <taxon>Nocardioidaceae</taxon>
        <taxon>Aeromicrobium</taxon>
    </lineage>
</organism>
<name>A0A2S0WKX8_9ACTN</name>
<keyword evidence="2" id="KW-1133">Transmembrane helix</keyword>
<dbReference type="Proteomes" id="UP000244384">
    <property type="component" value="Chromosome"/>
</dbReference>